<name>A0A3B0TLW7_9ZZZZ</name>
<dbReference type="SUPFAM" id="SSF54665">
    <property type="entry name" value="CO dehydrogenase molybdoprotein N-domain-like"/>
    <property type="match status" value="1"/>
</dbReference>
<dbReference type="InterPro" id="IPR037165">
    <property type="entry name" value="AldOxase/xan_DH_Mopterin-bd_sf"/>
</dbReference>
<keyword evidence="2" id="KW-0560">Oxidoreductase</keyword>
<dbReference type="AlphaFoldDB" id="A0A3B0TLW7"/>
<protein>
    <submittedName>
        <fullName evidence="2">4-hydroxybenzoyl-CoA reductase, alpha subunit</fullName>
        <ecNumber evidence="2">1.3.7.9</ecNumber>
    </submittedName>
</protein>
<dbReference type="Gene3D" id="3.30.365.10">
    <property type="entry name" value="Aldehyde oxidase/xanthine dehydrogenase, molybdopterin binding domain"/>
    <property type="match status" value="4"/>
</dbReference>
<dbReference type="Pfam" id="PF01315">
    <property type="entry name" value="Ald_Xan_dh_C"/>
    <property type="match status" value="1"/>
</dbReference>
<dbReference type="InterPro" id="IPR046867">
    <property type="entry name" value="AldOxase/xan_DH_MoCoBD2"/>
</dbReference>
<dbReference type="PANTHER" id="PTHR11908:SF157">
    <property type="entry name" value="XANTHINE DEHYDROGENASE SUBUNIT D-RELATED"/>
    <property type="match status" value="1"/>
</dbReference>
<proteinExistence type="predicted"/>
<dbReference type="SMART" id="SM01008">
    <property type="entry name" value="Ald_Xan_dh_C"/>
    <property type="match status" value="1"/>
</dbReference>
<dbReference type="InterPro" id="IPR008274">
    <property type="entry name" value="AldOxase/xan_DH_MoCoBD1"/>
</dbReference>
<evidence type="ECO:0000313" key="2">
    <source>
        <dbReference type="EMBL" id="VAW08026.1"/>
    </source>
</evidence>
<dbReference type="GO" id="GO:0005506">
    <property type="term" value="F:iron ion binding"/>
    <property type="evidence" value="ECO:0007669"/>
    <property type="project" value="InterPro"/>
</dbReference>
<dbReference type="EC" id="1.3.7.9" evidence="2"/>
<dbReference type="InterPro" id="IPR016208">
    <property type="entry name" value="Ald_Oxase/xanthine_DH-like"/>
</dbReference>
<feature type="domain" description="Aldehyde oxidase/xanthine dehydrogenase a/b hammerhead" evidence="1">
    <location>
        <begin position="24"/>
        <end position="130"/>
    </location>
</feature>
<dbReference type="GO" id="GO:0016491">
    <property type="term" value="F:oxidoreductase activity"/>
    <property type="evidence" value="ECO:0007669"/>
    <property type="project" value="UniProtKB-KW"/>
</dbReference>
<evidence type="ECO:0000259" key="1">
    <source>
        <dbReference type="SMART" id="SM01008"/>
    </source>
</evidence>
<organism evidence="2">
    <name type="scientific">hydrothermal vent metagenome</name>
    <dbReference type="NCBI Taxonomy" id="652676"/>
    <lineage>
        <taxon>unclassified sequences</taxon>
        <taxon>metagenomes</taxon>
        <taxon>ecological metagenomes</taxon>
    </lineage>
</organism>
<dbReference type="Gene3D" id="3.90.1170.50">
    <property type="entry name" value="Aldehyde oxidase/xanthine dehydrogenase, a/b hammerhead"/>
    <property type="match status" value="1"/>
</dbReference>
<dbReference type="Pfam" id="PF20256">
    <property type="entry name" value="MoCoBD_2"/>
    <property type="match status" value="1"/>
</dbReference>
<dbReference type="PANTHER" id="PTHR11908">
    <property type="entry name" value="XANTHINE DEHYDROGENASE"/>
    <property type="match status" value="1"/>
</dbReference>
<accession>A0A3B0TLW7</accession>
<dbReference type="InterPro" id="IPR000674">
    <property type="entry name" value="Ald_Oxase/Xan_DH_a/b"/>
</dbReference>
<dbReference type="SUPFAM" id="SSF56003">
    <property type="entry name" value="Molybdenum cofactor-binding domain"/>
    <property type="match status" value="1"/>
</dbReference>
<dbReference type="InterPro" id="IPR036856">
    <property type="entry name" value="Ald_Oxase/Xan_DH_a/b_sf"/>
</dbReference>
<gene>
    <name evidence="2" type="ORF">MNBD_ACTINO01-2060</name>
</gene>
<dbReference type="EMBL" id="UOEI01000567">
    <property type="protein sequence ID" value="VAW08026.1"/>
    <property type="molecule type" value="Genomic_DNA"/>
</dbReference>
<sequence length="791" mass="84394">MTIDPHHGIVGRSAPRVDALAHATGTTRYADDVLYPGTLHGKILRSTQAHARIRSIDTSAAVALAGVHAVLTGADMPVAFGLLPVSQDEHALAVDKVRHVGDPVAAVAADDPDIAQRAVDLIEVVYDPLPPITGIDDAVEVVDEPMHRDEPRDNRDREMSLEFGDVDAGFEIADHIREDVFFYQGNNHAALETHAALAVVEEDGRLHVFSATQVPHYLHRILSRVLEIPEGRIRVTANPTGGGFGAKTDVFSHELVTARLALITGRPVKTVLTREEVFYAHRGRHPVLMWVKTGFMSDGEITAMAFKTFLDGGAYGSYGAASLLYTGQLQTTTYRIPAYRFQGARFFTNKPACGPKRGHGTPQARFGLEVHLDKAAEDLGLDPVMIRKRNLVEPYTTTVNHLRITSCGLGECIDRVVDASGFAARHRGLPSGRGIGIAVGAYMSGAGLPIYFNDMPQSEVMIKVDRGGGVTVFSMAADCGQGSTTMLATVVGEALGLDPSELALITADTDLTPVDLGSYSSRVTFMAGNAALEAALKLADLVLSAVADDLDVDLDAVTIGRGVVLAGDREIPWADAVRIAEARWGLLVTTGTYQPPKDIKGDYRGAGVGPSPAYSYSAAVAEIECDPETGHVTVDKVWLAHDVGRAINPLLVQGQIEGSVHMALGEVLMEEQAFRGGLHDGPSLLDYKIPTVLEMPDVESIIVESLDAEGPFGAKEVGQGPLLPVIPAVVNALYDALGVRVDQIPLRPDTVLSALNDLAKGGEGRVGPSVLPRYVFRSPMPVDPPPEGVRA</sequence>
<reference evidence="2" key="1">
    <citation type="submission" date="2018-06" db="EMBL/GenBank/DDBJ databases">
        <authorList>
            <person name="Zhirakovskaya E."/>
        </authorList>
    </citation>
    <scope>NUCLEOTIDE SEQUENCE</scope>
</reference>
<dbReference type="Pfam" id="PF02738">
    <property type="entry name" value="MoCoBD_1"/>
    <property type="match status" value="1"/>
</dbReference>